<accession>A0A6G8AXG8</accession>
<protein>
    <submittedName>
        <fullName evidence="2">Glyoxylase</fullName>
    </submittedName>
</protein>
<keyword evidence="3" id="KW-1185">Reference proteome</keyword>
<gene>
    <name evidence="2" type="ORF">G7082_14650</name>
</gene>
<proteinExistence type="predicted"/>
<dbReference type="InterPro" id="IPR037523">
    <property type="entry name" value="VOC_core"/>
</dbReference>
<dbReference type="PANTHER" id="PTHR36503">
    <property type="entry name" value="BLR2520 PROTEIN"/>
    <property type="match status" value="1"/>
</dbReference>
<feature type="domain" description="VOC" evidence="1">
    <location>
        <begin position="2"/>
        <end position="124"/>
    </location>
</feature>
<organism evidence="2 3">
    <name type="scientific">Vagococcus hydrophili</name>
    <dbReference type="NCBI Taxonomy" id="2714947"/>
    <lineage>
        <taxon>Bacteria</taxon>
        <taxon>Bacillati</taxon>
        <taxon>Bacillota</taxon>
        <taxon>Bacilli</taxon>
        <taxon>Lactobacillales</taxon>
        <taxon>Enterococcaceae</taxon>
        <taxon>Vagococcus</taxon>
    </lineage>
</organism>
<reference evidence="2 3" key="1">
    <citation type="submission" date="2020-03" db="EMBL/GenBank/DDBJ databases">
        <title>Vagococcus sp. nov., isolated from beetles.</title>
        <authorList>
            <person name="Hyun D.-W."/>
            <person name="Bae J.-W."/>
        </authorList>
    </citation>
    <scope>NUCLEOTIDE SEQUENCE [LARGE SCALE GENOMIC DNA]</scope>
    <source>
        <strain evidence="2 3">HDW17B</strain>
    </source>
</reference>
<dbReference type="RefSeq" id="WP_166035937.1">
    <property type="nucleotide sequence ID" value="NZ_CP049887.1"/>
</dbReference>
<sequence>MKLDMVGIIVSNMKEAIAFYELLGLKVKSGSSEDAYVELENEGVRISLNTKEMITAVLGFEPETTGDKVELAFLCESANHVDELVEKIRLGNYEVIKEPWLAPWGQYYALVRDHDKNIISLFVNE</sequence>
<dbReference type="EMBL" id="CP049887">
    <property type="protein sequence ID" value="QIL49652.1"/>
    <property type="molecule type" value="Genomic_DNA"/>
</dbReference>
<dbReference type="SUPFAM" id="SSF54593">
    <property type="entry name" value="Glyoxalase/Bleomycin resistance protein/Dihydroxybiphenyl dioxygenase"/>
    <property type="match status" value="1"/>
</dbReference>
<dbReference type="Proteomes" id="UP000501747">
    <property type="component" value="Chromosome"/>
</dbReference>
<dbReference type="AlphaFoldDB" id="A0A6G8AXG8"/>
<dbReference type="InterPro" id="IPR029068">
    <property type="entry name" value="Glyas_Bleomycin-R_OHBP_Dase"/>
</dbReference>
<dbReference type="PROSITE" id="PS51819">
    <property type="entry name" value="VOC"/>
    <property type="match status" value="1"/>
</dbReference>
<dbReference type="InterPro" id="IPR004360">
    <property type="entry name" value="Glyas_Fos-R_dOase_dom"/>
</dbReference>
<dbReference type="Pfam" id="PF00903">
    <property type="entry name" value="Glyoxalase"/>
    <property type="match status" value="1"/>
</dbReference>
<name>A0A6G8AXG8_9ENTE</name>
<evidence type="ECO:0000313" key="3">
    <source>
        <dbReference type="Proteomes" id="UP000501747"/>
    </source>
</evidence>
<dbReference type="PANTHER" id="PTHR36503:SF3">
    <property type="entry name" value="BLR0126 PROTEIN"/>
    <property type="match status" value="1"/>
</dbReference>
<evidence type="ECO:0000313" key="2">
    <source>
        <dbReference type="EMBL" id="QIL49652.1"/>
    </source>
</evidence>
<dbReference type="Gene3D" id="3.10.180.10">
    <property type="entry name" value="2,3-Dihydroxybiphenyl 1,2-Dioxygenase, domain 1"/>
    <property type="match status" value="1"/>
</dbReference>
<dbReference type="KEGG" id="vhy:G7082_14650"/>
<evidence type="ECO:0000259" key="1">
    <source>
        <dbReference type="PROSITE" id="PS51819"/>
    </source>
</evidence>